<keyword evidence="3" id="KW-0732">Signal</keyword>
<comment type="similarity">
    <text evidence="7">Belongs to the early nodulin-like (ENODL) family.</text>
</comment>
<comment type="subcellular location">
    <subcellularLocation>
        <location evidence="1">Endomembrane system</location>
    </subcellularLocation>
</comment>
<dbReference type="Proteomes" id="UP001189624">
    <property type="component" value="Chromosome 3"/>
</dbReference>
<feature type="domain" description="Phytocyanin" evidence="9">
    <location>
        <begin position="26"/>
        <end position="128"/>
    </location>
</feature>
<evidence type="ECO:0000256" key="6">
    <source>
        <dbReference type="ARBA" id="ARBA00023180"/>
    </source>
</evidence>
<evidence type="ECO:0000256" key="4">
    <source>
        <dbReference type="ARBA" id="ARBA00023136"/>
    </source>
</evidence>
<evidence type="ECO:0000256" key="1">
    <source>
        <dbReference type="ARBA" id="ARBA00004308"/>
    </source>
</evidence>
<organism evidence="10 11">
    <name type="scientific">Sphenostylis stenocarpa</name>
    <dbReference type="NCBI Taxonomy" id="92480"/>
    <lineage>
        <taxon>Eukaryota</taxon>
        <taxon>Viridiplantae</taxon>
        <taxon>Streptophyta</taxon>
        <taxon>Embryophyta</taxon>
        <taxon>Tracheophyta</taxon>
        <taxon>Spermatophyta</taxon>
        <taxon>Magnoliopsida</taxon>
        <taxon>eudicotyledons</taxon>
        <taxon>Gunneridae</taxon>
        <taxon>Pentapetalae</taxon>
        <taxon>rosids</taxon>
        <taxon>fabids</taxon>
        <taxon>Fabales</taxon>
        <taxon>Fabaceae</taxon>
        <taxon>Papilionoideae</taxon>
        <taxon>50 kb inversion clade</taxon>
        <taxon>NPAAA clade</taxon>
        <taxon>indigoferoid/millettioid clade</taxon>
        <taxon>Phaseoleae</taxon>
        <taxon>Sphenostylis</taxon>
    </lineage>
</organism>
<dbReference type="EMBL" id="OY731400">
    <property type="protein sequence ID" value="CAJ1937307.1"/>
    <property type="molecule type" value="Genomic_DNA"/>
</dbReference>
<evidence type="ECO:0000259" key="9">
    <source>
        <dbReference type="PROSITE" id="PS51485"/>
    </source>
</evidence>
<gene>
    <name evidence="10" type="ORF">AYBTSS11_LOCUS7946</name>
</gene>
<reference evidence="10" key="1">
    <citation type="submission" date="2023-10" db="EMBL/GenBank/DDBJ databases">
        <authorList>
            <person name="Domelevo Entfellner J.-B."/>
        </authorList>
    </citation>
    <scope>NUCLEOTIDE SEQUENCE</scope>
</reference>
<dbReference type="GO" id="GO:0012505">
    <property type="term" value="C:endomembrane system"/>
    <property type="evidence" value="ECO:0007669"/>
    <property type="project" value="UniProtKB-SubCell"/>
</dbReference>
<evidence type="ECO:0000256" key="2">
    <source>
        <dbReference type="ARBA" id="ARBA00022458"/>
    </source>
</evidence>
<keyword evidence="6" id="KW-0325">Glycoprotein</keyword>
<evidence type="ECO:0000256" key="3">
    <source>
        <dbReference type="ARBA" id="ARBA00022729"/>
    </source>
</evidence>
<dbReference type="InterPro" id="IPR008972">
    <property type="entry name" value="Cupredoxin"/>
</dbReference>
<dbReference type="AlphaFoldDB" id="A0AA86VBM2"/>
<evidence type="ECO:0000313" key="11">
    <source>
        <dbReference type="Proteomes" id="UP001189624"/>
    </source>
</evidence>
<keyword evidence="4" id="KW-0472">Membrane</keyword>
<dbReference type="GO" id="GO:0009877">
    <property type="term" value="P:nodulation"/>
    <property type="evidence" value="ECO:0007669"/>
    <property type="project" value="UniProtKB-KW"/>
</dbReference>
<dbReference type="Pfam" id="PF02298">
    <property type="entry name" value="Cu_bind_like"/>
    <property type="match status" value="1"/>
</dbReference>
<evidence type="ECO:0000256" key="7">
    <source>
        <dbReference type="ARBA" id="ARBA00035011"/>
    </source>
</evidence>
<name>A0AA86VBM2_9FABA</name>
<dbReference type="PANTHER" id="PTHR33021">
    <property type="entry name" value="BLUE COPPER PROTEIN"/>
    <property type="match status" value="1"/>
</dbReference>
<proteinExistence type="inferred from homology"/>
<evidence type="ECO:0000313" key="10">
    <source>
        <dbReference type="EMBL" id="CAJ1937307.1"/>
    </source>
</evidence>
<comment type="function">
    <text evidence="8">May act as a carbohydrate transporter.</text>
</comment>
<evidence type="ECO:0000256" key="5">
    <source>
        <dbReference type="ARBA" id="ARBA00023157"/>
    </source>
</evidence>
<keyword evidence="11" id="KW-1185">Reference proteome</keyword>
<dbReference type="InterPro" id="IPR003245">
    <property type="entry name" value="Phytocyanin_dom"/>
</dbReference>
<dbReference type="SUPFAM" id="SSF49503">
    <property type="entry name" value="Cupredoxins"/>
    <property type="match status" value="1"/>
</dbReference>
<keyword evidence="2" id="KW-0536">Nodulation</keyword>
<evidence type="ECO:0000256" key="8">
    <source>
        <dbReference type="ARBA" id="ARBA00037626"/>
    </source>
</evidence>
<dbReference type="GO" id="GO:0009055">
    <property type="term" value="F:electron transfer activity"/>
    <property type="evidence" value="ECO:0007669"/>
    <property type="project" value="InterPro"/>
</dbReference>
<protein>
    <recommendedName>
        <fullName evidence="9">Phytocyanin domain-containing protein</fullName>
    </recommendedName>
</protein>
<dbReference type="Gramene" id="rna-AYBTSS11_LOCUS7946">
    <property type="protein sequence ID" value="CAJ1937307.1"/>
    <property type="gene ID" value="gene-AYBTSS11_LOCUS7946"/>
</dbReference>
<dbReference type="InterPro" id="IPR039391">
    <property type="entry name" value="Phytocyanin-like"/>
</dbReference>
<dbReference type="PROSITE" id="PS51485">
    <property type="entry name" value="PHYTOCYANIN"/>
    <property type="match status" value="1"/>
</dbReference>
<dbReference type="CDD" id="cd04216">
    <property type="entry name" value="Phytocyanin"/>
    <property type="match status" value="1"/>
</dbReference>
<dbReference type="FunFam" id="2.60.40.420:FF:000034">
    <property type="entry name" value="Cupredoxin superfamily protein"/>
    <property type="match status" value="1"/>
</dbReference>
<dbReference type="GO" id="GO:0005886">
    <property type="term" value="C:plasma membrane"/>
    <property type="evidence" value="ECO:0007669"/>
    <property type="project" value="TreeGrafter"/>
</dbReference>
<keyword evidence="5" id="KW-1015">Disulfide bond</keyword>
<dbReference type="Gene3D" id="2.60.40.420">
    <property type="entry name" value="Cupredoxins - blue copper proteins"/>
    <property type="match status" value="1"/>
</dbReference>
<accession>A0AA86VBM2</accession>
<sequence length="133" mass="14968">MQSNAAYFVDVGSIGWTLLVTVNCAKVHVVGDKLGWNVPFEPGFFDEWAKKNTFVVDDELLFQYHQQLDTVEVVEKDDYENCTNTKVIRSLVLGNSTVPLEKPGDYYFFSSVGKHCEAGQKLHITTDGSKSNR</sequence>
<dbReference type="PANTHER" id="PTHR33021:SF264">
    <property type="entry name" value="OS05G0570900 PROTEIN"/>
    <property type="match status" value="1"/>
</dbReference>